<dbReference type="EMBL" id="JBHRZH010000036">
    <property type="protein sequence ID" value="MFC3765261.1"/>
    <property type="molecule type" value="Genomic_DNA"/>
</dbReference>
<proteinExistence type="predicted"/>
<comment type="caution">
    <text evidence="1">The sequence shown here is derived from an EMBL/GenBank/DDBJ whole genome shotgun (WGS) entry which is preliminary data.</text>
</comment>
<protein>
    <submittedName>
        <fullName evidence="1">DUF6406 domain-containing protein</fullName>
    </submittedName>
</protein>
<sequence>MSEPLDVVVLRPDRVVNRKVAIMTVNRLLPPAPGGSGSSGAEVAYNVDGVDYAVEVNVCDTFAIADQVWRLDSVRDEEDFAATVTRVG</sequence>
<gene>
    <name evidence="1" type="ORF">ACFOUW_30805</name>
</gene>
<dbReference type="RefSeq" id="WP_205119050.1">
    <property type="nucleotide sequence ID" value="NZ_JAFBCM010000001.1"/>
</dbReference>
<dbReference type="InterPro" id="IPR045642">
    <property type="entry name" value="DUF6406"/>
</dbReference>
<dbReference type="Pfam" id="PF19944">
    <property type="entry name" value="DUF6406"/>
    <property type="match status" value="1"/>
</dbReference>
<evidence type="ECO:0000313" key="2">
    <source>
        <dbReference type="Proteomes" id="UP001595699"/>
    </source>
</evidence>
<dbReference type="Proteomes" id="UP001595699">
    <property type="component" value="Unassembled WGS sequence"/>
</dbReference>
<evidence type="ECO:0000313" key="1">
    <source>
        <dbReference type="EMBL" id="MFC3765261.1"/>
    </source>
</evidence>
<accession>A0ABV7YKV1</accession>
<reference evidence="2" key="1">
    <citation type="journal article" date="2019" name="Int. J. Syst. Evol. Microbiol.">
        <title>The Global Catalogue of Microorganisms (GCM) 10K type strain sequencing project: providing services to taxonomists for standard genome sequencing and annotation.</title>
        <authorList>
            <consortium name="The Broad Institute Genomics Platform"/>
            <consortium name="The Broad Institute Genome Sequencing Center for Infectious Disease"/>
            <person name="Wu L."/>
            <person name="Ma J."/>
        </authorList>
    </citation>
    <scope>NUCLEOTIDE SEQUENCE [LARGE SCALE GENOMIC DNA]</scope>
    <source>
        <strain evidence="2">CGMCC 4.7241</strain>
    </source>
</reference>
<keyword evidence="2" id="KW-1185">Reference proteome</keyword>
<name>A0ABV7YKV1_9ACTN</name>
<organism evidence="1 2">
    <name type="scientific">Tenggerimyces flavus</name>
    <dbReference type="NCBI Taxonomy" id="1708749"/>
    <lineage>
        <taxon>Bacteria</taxon>
        <taxon>Bacillati</taxon>
        <taxon>Actinomycetota</taxon>
        <taxon>Actinomycetes</taxon>
        <taxon>Propionibacteriales</taxon>
        <taxon>Nocardioidaceae</taxon>
        <taxon>Tenggerimyces</taxon>
    </lineage>
</organism>